<dbReference type="AlphaFoldDB" id="A0A243WDQ5"/>
<dbReference type="EMBL" id="MTSE01000005">
    <property type="protein sequence ID" value="OUJ73793.1"/>
    <property type="molecule type" value="Genomic_DNA"/>
</dbReference>
<evidence type="ECO:0000313" key="2">
    <source>
        <dbReference type="Proteomes" id="UP000194873"/>
    </source>
</evidence>
<evidence type="ECO:0000313" key="1">
    <source>
        <dbReference type="EMBL" id="OUJ73793.1"/>
    </source>
</evidence>
<gene>
    <name evidence="1" type="ORF">BXP70_12510</name>
</gene>
<keyword evidence="2" id="KW-1185">Reference proteome</keyword>
<dbReference type="Pfam" id="PF10905">
    <property type="entry name" value="DUF2695"/>
    <property type="match status" value="1"/>
</dbReference>
<comment type="caution">
    <text evidence="1">The sequence shown here is derived from an EMBL/GenBank/DDBJ whole genome shotgun (WGS) entry which is preliminary data.</text>
</comment>
<dbReference type="OrthoDB" id="95751at2"/>
<evidence type="ECO:0008006" key="3">
    <source>
        <dbReference type="Google" id="ProtNLM"/>
    </source>
</evidence>
<name>A0A243WDQ5_9BACT</name>
<sequence length="100" mass="11506">MSAKDEKQKRKALLNSFKQQQRDEKLAGLPLPLTELKALFDYLDEELSETDCDDTLLLTKQFLQKRNLPVTTVTEWLGDHGGYCDCEVLANVEEKFEDVL</sequence>
<dbReference type="Proteomes" id="UP000194873">
    <property type="component" value="Unassembled WGS sequence"/>
</dbReference>
<dbReference type="InterPro" id="IPR024248">
    <property type="entry name" value="DUF2695"/>
</dbReference>
<accession>A0A243WDQ5</accession>
<proteinExistence type="predicted"/>
<protein>
    <recommendedName>
        <fullName evidence="3">DUF2695 domain-containing protein</fullName>
    </recommendedName>
</protein>
<dbReference type="RefSeq" id="WP_086594400.1">
    <property type="nucleotide sequence ID" value="NZ_MTSE01000005.1"/>
</dbReference>
<organism evidence="1 2">
    <name type="scientific">Hymenobacter crusticola</name>
    <dbReference type="NCBI Taxonomy" id="1770526"/>
    <lineage>
        <taxon>Bacteria</taxon>
        <taxon>Pseudomonadati</taxon>
        <taxon>Bacteroidota</taxon>
        <taxon>Cytophagia</taxon>
        <taxon>Cytophagales</taxon>
        <taxon>Hymenobacteraceae</taxon>
        <taxon>Hymenobacter</taxon>
    </lineage>
</organism>
<reference evidence="1 2" key="1">
    <citation type="submission" date="2017-01" db="EMBL/GenBank/DDBJ databases">
        <title>A new Hymenobacter.</title>
        <authorList>
            <person name="Liang Y."/>
            <person name="Feng F."/>
        </authorList>
    </citation>
    <scope>NUCLEOTIDE SEQUENCE [LARGE SCALE GENOMIC DNA]</scope>
    <source>
        <strain evidence="1">MIMBbqt21</strain>
    </source>
</reference>